<dbReference type="InterPro" id="IPR059000">
    <property type="entry name" value="ATPase_P-type_domA"/>
</dbReference>
<feature type="transmembrane region" description="Helical" evidence="13">
    <location>
        <begin position="1489"/>
        <end position="1508"/>
    </location>
</feature>
<dbReference type="GeneID" id="87956917"/>
<dbReference type="InterPro" id="IPR018303">
    <property type="entry name" value="ATPase_P-typ_P_site"/>
</dbReference>
<dbReference type="InterPro" id="IPR023214">
    <property type="entry name" value="HAD_sf"/>
</dbReference>
<evidence type="ECO:0000259" key="16">
    <source>
        <dbReference type="Pfam" id="PF12409"/>
    </source>
</evidence>
<dbReference type="NCBIfam" id="TIGR01657">
    <property type="entry name" value="P-ATPase-V"/>
    <property type="match status" value="1"/>
</dbReference>
<evidence type="ECO:0000313" key="18">
    <source>
        <dbReference type="Proteomes" id="UP001329825"/>
    </source>
</evidence>
<dbReference type="CDD" id="cd07542">
    <property type="entry name" value="P-type_ATPase_cation"/>
    <property type="match status" value="1"/>
</dbReference>
<evidence type="ECO:0000256" key="12">
    <source>
        <dbReference type="ARBA" id="ARBA00049360"/>
    </source>
</evidence>
<protein>
    <recommendedName>
        <fullName evidence="13">Cation-transporting ATPase</fullName>
        <ecNumber evidence="13">7.2.2.-</ecNumber>
    </recommendedName>
</protein>
<feature type="transmembrane region" description="Helical" evidence="13">
    <location>
        <begin position="1556"/>
        <end position="1574"/>
    </location>
</feature>
<feature type="compositionally biased region" description="Acidic residues" evidence="14">
    <location>
        <begin position="294"/>
        <end position="317"/>
    </location>
</feature>
<feature type="compositionally biased region" description="Polar residues" evidence="14">
    <location>
        <begin position="483"/>
        <end position="502"/>
    </location>
</feature>
<feature type="compositionally biased region" description="Basic and acidic residues" evidence="14">
    <location>
        <begin position="77"/>
        <end position="88"/>
    </location>
</feature>
<feature type="compositionally biased region" description="Polar residues" evidence="14">
    <location>
        <begin position="141"/>
        <end position="157"/>
    </location>
</feature>
<evidence type="ECO:0000256" key="14">
    <source>
        <dbReference type="SAM" id="MobiDB-lite"/>
    </source>
</evidence>
<dbReference type="InterPro" id="IPR001757">
    <property type="entry name" value="P_typ_ATPase"/>
</dbReference>
<feature type="transmembrane region" description="Helical" evidence="13">
    <location>
        <begin position="628"/>
        <end position="648"/>
    </location>
</feature>
<keyword evidence="9 13" id="KW-1278">Translocase</keyword>
<organism evidence="17 18">
    <name type="scientific">Kwoniella shivajii</name>
    <dbReference type="NCBI Taxonomy" id="564305"/>
    <lineage>
        <taxon>Eukaryota</taxon>
        <taxon>Fungi</taxon>
        <taxon>Dikarya</taxon>
        <taxon>Basidiomycota</taxon>
        <taxon>Agaricomycotina</taxon>
        <taxon>Tremellomycetes</taxon>
        <taxon>Tremellales</taxon>
        <taxon>Cryptococcaceae</taxon>
        <taxon>Kwoniella</taxon>
    </lineage>
</organism>
<dbReference type="PROSITE" id="PS00154">
    <property type="entry name" value="ATPASE_E1_E2"/>
    <property type="match status" value="1"/>
</dbReference>
<feature type="domain" description="P5B-type ATPase N-terminal" evidence="16">
    <location>
        <begin position="383"/>
        <end position="478"/>
    </location>
</feature>
<dbReference type="Gene3D" id="3.40.50.1000">
    <property type="entry name" value="HAD superfamily/HAD-like"/>
    <property type="match status" value="1"/>
</dbReference>
<feature type="compositionally biased region" description="Basic residues" evidence="14">
    <location>
        <begin position="176"/>
        <end position="188"/>
    </location>
</feature>
<dbReference type="PRINTS" id="PR00119">
    <property type="entry name" value="CATATPASE"/>
</dbReference>
<feature type="compositionally biased region" description="Low complexity" evidence="14">
    <location>
        <begin position="119"/>
        <end position="131"/>
    </location>
</feature>
<feature type="transmembrane region" description="Helical" evidence="13">
    <location>
        <begin position="820"/>
        <end position="844"/>
    </location>
</feature>
<dbReference type="InterPro" id="IPR023298">
    <property type="entry name" value="ATPase_P-typ_TM_dom_sf"/>
</dbReference>
<dbReference type="SUPFAM" id="SSF81653">
    <property type="entry name" value="Calcium ATPase, transduction domain A"/>
    <property type="match status" value="1"/>
</dbReference>
<feature type="compositionally biased region" description="Basic and acidic residues" evidence="14">
    <location>
        <begin position="274"/>
        <end position="283"/>
    </location>
</feature>
<keyword evidence="4 13" id="KW-0812">Transmembrane</keyword>
<comment type="catalytic activity">
    <reaction evidence="12 13">
        <text>ATP + H2O = ADP + phosphate + H(+)</text>
        <dbReference type="Rhea" id="RHEA:13065"/>
        <dbReference type="ChEBI" id="CHEBI:15377"/>
        <dbReference type="ChEBI" id="CHEBI:15378"/>
        <dbReference type="ChEBI" id="CHEBI:30616"/>
        <dbReference type="ChEBI" id="CHEBI:43474"/>
        <dbReference type="ChEBI" id="CHEBI:456216"/>
    </reaction>
</comment>
<dbReference type="SFLD" id="SFLDF00027">
    <property type="entry name" value="p-type_atpase"/>
    <property type="match status" value="1"/>
</dbReference>
<evidence type="ECO:0000256" key="13">
    <source>
        <dbReference type="RuleBase" id="RU362082"/>
    </source>
</evidence>
<keyword evidence="10 13" id="KW-1133">Transmembrane helix</keyword>
<feature type="transmembrane region" description="Helical" evidence="13">
    <location>
        <begin position="1402"/>
        <end position="1421"/>
    </location>
</feature>
<evidence type="ECO:0000256" key="6">
    <source>
        <dbReference type="ARBA" id="ARBA00022741"/>
    </source>
</evidence>
<keyword evidence="5 13" id="KW-0479">Metal-binding</keyword>
<dbReference type="Gene3D" id="2.70.150.10">
    <property type="entry name" value="Calcium-transporting ATPase, cytoplasmic transduction domain A"/>
    <property type="match status" value="1"/>
</dbReference>
<dbReference type="InterPro" id="IPR047819">
    <property type="entry name" value="P5A-ATPase_N"/>
</dbReference>
<dbReference type="Pfam" id="PF00122">
    <property type="entry name" value="E1-E2_ATPase"/>
    <property type="match status" value="1"/>
</dbReference>
<evidence type="ECO:0000256" key="1">
    <source>
        <dbReference type="ARBA" id="ARBA00004141"/>
    </source>
</evidence>
<evidence type="ECO:0000256" key="3">
    <source>
        <dbReference type="ARBA" id="ARBA00022553"/>
    </source>
</evidence>
<dbReference type="PANTHER" id="PTHR45630:SF8">
    <property type="entry name" value="CATION-TRANSPORTING ATPASE"/>
    <property type="match status" value="1"/>
</dbReference>
<feature type="region of interest" description="Disordered" evidence="14">
    <location>
        <begin position="477"/>
        <end position="510"/>
    </location>
</feature>
<dbReference type="Gene3D" id="3.40.1110.10">
    <property type="entry name" value="Calcium-transporting ATPase, cytoplasmic domain N"/>
    <property type="match status" value="1"/>
</dbReference>
<evidence type="ECO:0000256" key="11">
    <source>
        <dbReference type="ARBA" id="ARBA00023136"/>
    </source>
</evidence>
<evidence type="ECO:0000259" key="15">
    <source>
        <dbReference type="Pfam" id="PF00122"/>
    </source>
</evidence>
<evidence type="ECO:0000256" key="10">
    <source>
        <dbReference type="ARBA" id="ARBA00022989"/>
    </source>
</evidence>
<feature type="transmembrane region" description="Helical" evidence="13">
    <location>
        <begin position="1442"/>
        <end position="1464"/>
    </location>
</feature>
<comment type="subcellular location">
    <subcellularLocation>
        <location evidence="1 13">Membrane</location>
        <topology evidence="1 13">Multi-pass membrane protein</topology>
    </subcellularLocation>
</comment>
<keyword evidence="6 13" id="KW-0547">Nucleotide-binding</keyword>
<dbReference type="PROSITE" id="PS01229">
    <property type="entry name" value="COF_2"/>
    <property type="match status" value="1"/>
</dbReference>
<evidence type="ECO:0000256" key="5">
    <source>
        <dbReference type="ARBA" id="ARBA00022723"/>
    </source>
</evidence>
<dbReference type="InterPro" id="IPR006544">
    <property type="entry name" value="P-type_TPase_V"/>
</dbReference>
<dbReference type="SFLD" id="SFLDS00003">
    <property type="entry name" value="Haloacid_Dehalogenase"/>
    <property type="match status" value="1"/>
</dbReference>
<dbReference type="InterPro" id="IPR044492">
    <property type="entry name" value="P_typ_ATPase_HD_dom"/>
</dbReference>
<proteinExistence type="inferred from homology"/>
<dbReference type="SUPFAM" id="SSF81665">
    <property type="entry name" value="Calcium ATPase, transmembrane domain M"/>
    <property type="match status" value="1"/>
</dbReference>
<feature type="region of interest" description="Disordered" evidence="14">
    <location>
        <begin position="990"/>
        <end position="1025"/>
    </location>
</feature>
<feature type="domain" description="P-type ATPase A" evidence="15">
    <location>
        <begin position="665"/>
        <end position="803"/>
    </location>
</feature>
<keyword evidence="18" id="KW-1185">Reference proteome</keyword>
<comment type="similarity">
    <text evidence="2 13">Belongs to the cation transport ATPase (P-type) (TC 3.A.3) family. Type V subfamily.</text>
</comment>
<feature type="region of interest" description="Disordered" evidence="14">
    <location>
        <begin position="1"/>
        <end position="237"/>
    </location>
</feature>
<dbReference type="InterPro" id="IPR023299">
    <property type="entry name" value="ATPase_P-typ_cyto_dom_N"/>
</dbReference>
<dbReference type="Proteomes" id="UP001329825">
    <property type="component" value="Chromosome 6"/>
</dbReference>
<feature type="compositionally biased region" description="Polar residues" evidence="14">
    <location>
        <begin position="189"/>
        <end position="205"/>
    </location>
</feature>
<feature type="compositionally biased region" description="Polar residues" evidence="14">
    <location>
        <begin position="319"/>
        <end position="336"/>
    </location>
</feature>
<keyword evidence="8 13" id="KW-0460">Magnesium</keyword>
<dbReference type="SFLD" id="SFLDG00002">
    <property type="entry name" value="C1.7:_P-type_atpase_like"/>
    <property type="match status" value="1"/>
</dbReference>
<feature type="compositionally biased region" description="Low complexity" evidence="14">
    <location>
        <begin position="996"/>
        <end position="1007"/>
    </location>
</feature>
<evidence type="ECO:0000256" key="9">
    <source>
        <dbReference type="ARBA" id="ARBA00022967"/>
    </source>
</evidence>
<feature type="compositionally biased region" description="Polar residues" evidence="14">
    <location>
        <begin position="1008"/>
        <end position="1025"/>
    </location>
</feature>
<reference evidence="17 18" key="1">
    <citation type="submission" date="2024-01" db="EMBL/GenBank/DDBJ databases">
        <title>Comparative genomics of Cryptococcus and Kwoniella reveals pathogenesis evolution and contrasting modes of karyotype evolution via chromosome fusion or intercentromeric recombination.</title>
        <authorList>
            <person name="Coelho M.A."/>
            <person name="David-Palma M."/>
            <person name="Shea T."/>
            <person name="Bowers K."/>
            <person name="McGinley-Smith S."/>
            <person name="Mohammad A.W."/>
            <person name="Gnirke A."/>
            <person name="Yurkov A.M."/>
            <person name="Nowrousian M."/>
            <person name="Sun S."/>
            <person name="Cuomo C.A."/>
            <person name="Heitman J."/>
        </authorList>
    </citation>
    <scope>NUCLEOTIDE SEQUENCE [LARGE SCALE GENOMIC DNA]</scope>
    <source>
        <strain evidence="17">CBS 11374</strain>
    </source>
</reference>
<dbReference type="Pfam" id="PF12409">
    <property type="entry name" value="P5-ATPase"/>
    <property type="match status" value="1"/>
</dbReference>
<dbReference type="EMBL" id="CP141886">
    <property type="protein sequence ID" value="WRT67812.1"/>
    <property type="molecule type" value="Genomic_DNA"/>
</dbReference>
<dbReference type="EC" id="7.2.2.-" evidence="13"/>
<feature type="transmembrane region" description="Helical" evidence="13">
    <location>
        <begin position="600"/>
        <end position="622"/>
    </location>
</feature>
<feature type="transmembrane region" description="Helical" evidence="13">
    <location>
        <begin position="1515"/>
        <end position="1536"/>
    </location>
</feature>
<accession>A0ABZ1D5A4</accession>
<keyword evidence="11 13" id="KW-0472">Membrane</keyword>
<gene>
    <name evidence="17" type="ORF">IL334_004786</name>
</gene>
<evidence type="ECO:0000256" key="2">
    <source>
        <dbReference type="ARBA" id="ARBA00006000"/>
    </source>
</evidence>
<evidence type="ECO:0000256" key="7">
    <source>
        <dbReference type="ARBA" id="ARBA00022840"/>
    </source>
</evidence>
<sequence>MADPPTPGPSNTAFPSAISQSRPTAPDTFHPVPIPKEQKNVSGKVPTPPHQEDGEGEGPSTYDYTENAPQAVVDAIANERERERKEGPQEMMVGSWTSWAGGEHDGGIIPSSITRTHMAGSRRASIASRSSFNYGRPSGSFRRQNSSQVDLLQSPSSGVFMIDSEDEDHSTGQRMGRSHSKRQTRSHSRAQSNQVQAQDDSSNGYFTYRPDDNHVQSPAEFEGDHESVPMSPAKPSTALGRIASYIGFSRNEVQDEEAGLDRHGRSYSHSRSRRGSDASDRGSLHRSRSASRSDEDDWYGDEDDDDESYVSERDGEEGYTSSLADDTSLPPQSRPHSPSMPLVPSATDGIFGEPNSRPFDMIEPKDFVSVAVPSRQTIVLPDEDLSIRFTSYRTDPFRNAIWWAGCIITFGALGLLGRWIPKIWVNFLGKEVAFDEAKHGSWLVVETPYGDLHIIPLEIIPYPYPLSTVFPQHVSAAGGPPTAGSSTAPSLRGQNGSPNPNHALNGESAGGVGGAKDLLPDLEPGKTTWEETMGFLKIMEYRYTKFALDPATGRWAMIRDWRDPKWTSARSVAHGLERPIREQRMVLMGDNIIDIASKSIFGLLIDEVLHPFYVFQIASIVLWSLDDYYYYAFAIALISITSILSTLIETKRTIERMREMSRFHTDVRVLVDGEWTIMDCAKLVPGDIFDASDPNLPVFPCDAILLSGDAIVNESMLTGESVPVSKIPVKDEALRIMSRESKQGSSEINGDLAKHYLFSGTKIIRVRAGARPPWAPKSEEAIALAMVTRTGFNTTKGALVRSMLFPKPMGFKFYRDSMNFIGVLTIIAGLGFAVSAVQFIRIGIHWHTIALRALDLITIVVPPALPATLTIGTTFAIERLRKSGIFCISPNRVNIGGKVNVVCFDKTGTLTEDGLDVLGVRTIDRQDQRFSELHSEIQDVPTEGGSNGKTPLLYALATCHALKLIDGEVIGDPLDIKMFEYTGWTLDEGQSRPITSSSSSKNVSSHSTPKNNTENVGSMSKPQSLIQTVVRPPGSDRWKIEDVMKSGNKHAHFLELGVIRTYDFVSALRRMSVIVKRLKSNSMEVYVKGAPEVMPDICDPSTFPLDYDDMLSYYTRNGFRVIAIAGKSIEGLTWLKAQRMRREVAESDLQFLGFIVFENKLKPNTAPNIHTLRAAHLACRMVTGDNVRTAISVARECGLVSHSASVYIPTFIQGTGTSEGARLDWSSVDDERHKLDDYTLKPVVTQMGVTMDGQDPESHDYQLALTGDVFKWMLEFAEFETMERMLVKGVIFARMSPDEKAELVERLQALGYTVAFCGDGANDCGALKAADVGVSLSEAEASVAAPFTSRIPDIGCMVEIIKEGRAALVTSFSCFKYMALYSMIQFTTVTLLYSFASSLGDFQFLYIDLFVIIPIAVAMGRTLPYPKIHIKRPTASLVSRKVLISIIGQIVLNSAVQILVFVWVRRQPWYTAPDTNVDKLETFNYENSALFLVSCFQYILVAGVFSVGPPYRKPLYTNPSLVICLLGLGAFSTYVLLSPAQPIALILDIIQLPLQFKFELLVIAVINIAAAFGFEKFGEKPIGRMIVAIKRWRGRKRGRGYRAIEREVR</sequence>
<dbReference type="InterPro" id="IPR036412">
    <property type="entry name" value="HAD-like_sf"/>
</dbReference>
<feature type="region of interest" description="Disordered" evidence="14">
    <location>
        <begin position="252"/>
        <end position="355"/>
    </location>
</feature>
<evidence type="ECO:0000313" key="17">
    <source>
        <dbReference type="EMBL" id="WRT67812.1"/>
    </source>
</evidence>
<dbReference type="SUPFAM" id="SSF81660">
    <property type="entry name" value="Metal cation-transporting ATPase, ATP-binding domain N"/>
    <property type="match status" value="1"/>
</dbReference>
<evidence type="ECO:0000256" key="4">
    <source>
        <dbReference type="ARBA" id="ARBA00022692"/>
    </source>
</evidence>
<dbReference type="SUPFAM" id="SSF56784">
    <property type="entry name" value="HAD-like"/>
    <property type="match status" value="1"/>
</dbReference>
<dbReference type="InterPro" id="IPR047821">
    <property type="entry name" value="P5B-type_ATPase"/>
</dbReference>
<feature type="transmembrane region" description="Helical" evidence="13">
    <location>
        <begin position="400"/>
        <end position="420"/>
    </location>
</feature>
<feature type="compositionally biased region" description="Polar residues" evidence="14">
    <location>
        <begin position="9"/>
        <end position="23"/>
    </location>
</feature>
<feature type="transmembrane region" description="Helical" evidence="13">
    <location>
        <begin position="856"/>
        <end position="877"/>
    </location>
</feature>
<dbReference type="PANTHER" id="PTHR45630">
    <property type="entry name" value="CATION-TRANSPORTING ATPASE-RELATED"/>
    <property type="match status" value="1"/>
</dbReference>
<dbReference type="RefSeq" id="XP_062792552.1">
    <property type="nucleotide sequence ID" value="XM_062936501.1"/>
</dbReference>
<feature type="transmembrane region" description="Helical" evidence="13">
    <location>
        <begin position="1378"/>
        <end position="1396"/>
    </location>
</feature>
<evidence type="ECO:0000256" key="8">
    <source>
        <dbReference type="ARBA" id="ARBA00022842"/>
    </source>
</evidence>
<dbReference type="Gene3D" id="1.20.1110.10">
    <property type="entry name" value="Calcium-transporting ATPase, transmembrane domain"/>
    <property type="match status" value="1"/>
</dbReference>
<keyword evidence="3" id="KW-0597">Phosphoprotein</keyword>
<name>A0ABZ1D5A4_9TREE</name>
<dbReference type="InterPro" id="IPR008250">
    <property type="entry name" value="ATPase_P-typ_transduc_dom_A_sf"/>
</dbReference>
<keyword evidence="7 13" id="KW-0067">ATP-binding</keyword>
<dbReference type="NCBIfam" id="TIGR01494">
    <property type="entry name" value="ATPase_P-type"/>
    <property type="match status" value="2"/>
</dbReference>